<reference evidence="1" key="1">
    <citation type="submission" date="2021-05" db="EMBL/GenBank/DDBJ databases">
        <authorList>
            <person name="Arsene-Ploetze F."/>
        </authorList>
    </citation>
    <scope>NUCLEOTIDE SEQUENCE</scope>
    <source>
        <strain evidence="1">DSM 42138</strain>
    </source>
</reference>
<comment type="caution">
    <text evidence="1">The sequence shown here is derived from an EMBL/GenBank/DDBJ whole genome shotgun (WGS) entry which is preliminary data.</text>
</comment>
<dbReference type="RefSeq" id="WP_251494423.1">
    <property type="nucleotide sequence ID" value="NZ_CAJSLV010000070.1"/>
</dbReference>
<sequence>MVEQAGPDLGFRLFLRIMYEYTVPISREKYDQWCALGKRFGYGVSHLADLEFLVTPDR</sequence>
<name>A0A9W4GV38_9ACTN</name>
<evidence type="ECO:0000313" key="2">
    <source>
        <dbReference type="Proteomes" id="UP001152519"/>
    </source>
</evidence>
<proteinExistence type="predicted"/>
<gene>
    <name evidence="1" type="ORF">SCOCK_40242</name>
</gene>
<accession>A0A9W4GV38</accession>
<dbReference type="AlphaFoldDB" id="A0A9W4GV38"/>
<dbReference type="EMBL" id="CAJSLV010000070">
    <property type="protein sequence ID" value="CAG6396322.1"/>
    <property type="molecule type" value="Genomic_DNA"/>
</dbReference>
<dbReference type="Proteomes" id="UP001152519">
    <property type="component" value="Unassembled WGS sequence"/>
</dbReference>
<keyword evidence="2" id="KW-1185">Reference proteome</keyword>
<protein>
    <submittedName>
        <fullName evidence="1">Uncharacterized protein</fullName>
    </submittedName>
</protein>
<organism evidence="1 2">
    <name type="scientific">Actinacidiphila cocklensis</name>
    <dbReference type="NCBI Taxonomy" id="887465"/>
    <lineage>
        <taxon>Bacteria</taxon>
        <taxon>Bacillati</taxon>
        <taxon>Actinomycetota</taxon>
        <taxon>Actinomycetes</taxon>
        <taxon>Kitasatosporales</taxon>
        <taxon>Streptomycetaceae</taxon>
        <taxon>Actinacidiphila</taxon>
    </lineage>
</organism>
<evidence type="ECO:0000313" key="1">
    <source>
        <dbReference type="EMBL" id="CAG6396322.1"/>
    </source>
</evidence>